<keyword evidence="1" id="KW-0812">Transmembrane</keyword>
<evidence type="ECO:0000313" key="3">
    <source>
        <dbReference type="Proteomes" id="UP000527616"/>
    </source>
</evidence>
<sequence length="197" mass="21108">MSFYARRSPRLARQIAADVFVACWLVAWFVIGRIADGVVRAIADPVRGIAGSVADVRRDLDGAADQVGGVPGLGDMLRAPFEAASGNLGGVVDAAEQQIRAVEQAATLVGVLTFAVPALIMIVWWLPGRLRFHADNRAARAMLRAGHGADLLALRAIARQPLPRLARTGVDFAEGWRTRDPETIGRLAALELERVGL</sequence>
<evidence type="ECO:0008006" key="4">
    <source>
        <dbReference type="Google" id="ProtNLM"/>
    </source>
</evidence>
<gene>
    <name evidence="2" type="ORF">GGQ54_002910</name>
</gene>
<feature type="transmembrane region" description="Helical" evidence="1">
    <location>
        <begin position="12"/>
        <end position="31"/>
    </location>
</feature>
<dbReference type="RefSeq" id="WP_179446026.1">
    <property type="nucleotide sequence ID" value="NZ_JACBZS010000001.1"/>
</dbReference>
<feature type="transmembrane region" description="Helical" evidence="1">
    <location>
        <begin position="105"/>
        <end position="127"/>
    </location>
</feature>
<proteinExistence type="predicted"/>
<evidence type="ECO:0000313" key="2">
    <source>
        <dbReference type="EMBL" id="NYI72350.1"/>
    </source>
</evidence>
<keyword evidence="1" id="KW-1133">Transmembrane helix</keyword>
<name>A0A7Z0IM81_9ACTN</name>
<protein>
    <recommendedName>
        <fullName evidence="4">Transmembrane protein</fullName>
    </recommendedName>
</protein>
<dbReference type="EMBL" id="JACBZS010000001">
    <property type="protein sequence ID" value="NYI72350.1"/>
    <property type="molecule type" value="Genomic_DNA"/>
</dbReference>
<keyword evidence="3" id="KW-1185">Reference proteome</keyword>
<comment type="caution">
    <text evidence="2">The sequence shown here is derived from an EMBL/GenBank/DDBJ whole genome shotgun (WGS) entry which is preliminary data.</text>
</comment>
<evidence type="ECO:0000256" key="1">
    <source>
        <dbReference type="SAM" id="Phobius"/>
    </source>
</evidence>
<dbReference type="AlphaFoldDB" id="A0A7Z0IM81"/>
<accession>A0A7Z0IM81</accession>
<reference evidence="2 3" key="1">
    <citation type="submission" date="2020-07" db="EMBL/GenBank/DDBJ databases">
        <title>Sequencing the genomes of 1000 actinobacteria strains.</title>
        <authorList>
            <person name="Klenk H.-P."/>
        </authorList>
    </citation>
    <scope>NUCLEOTIDE SEQUENCE [LARGE SCALE GENOMIC DNA]</scope>
    <source>
        <strain evidence="2 3">DSM 103164</strain>
    </source>
</reference>
<organism evidence="2 3">
    <name type="scientific">Naumannella cuiyingiana</name>
    <dbReference type="NCBI Taxonomy" id="1347891"/>
    <lineage>
        <taxon>Bacteria</taxon>
        <taxon>Bacillati</taxon>
        <taxon>Actinomycetota</taxon>
        <taxon>Actinomycetes</taxon>
        <taxon>Propionibacteriales</taxon>
        <taxon>Propionibacteriaceae</taxon>
        <taxon>Naumannella</taxon>
    </lineage>
</organism>
<dbReference type="Proteomes" id="UP000527616">
    <property type="component" value="Unassembled WGS sequence"/>
</dbReference>
<keyword evidence="1" id="KW-0472">Membrane</keyword>